<keyword evidence="3" id="KW-0804">Transcription</keyword>
<dbReference type="InterPro" id="IPR018060">
    <property type="entry name" value="HTH_AraC"/>
</dbReference>
<dbReference type="Proteomes" id="UP000246352">
    <property type="component" value="Unassembled WGS sequence"/>
</dbReference>
<keyword evidence="6" id="KW-1185">Reference proteome</keyword>
<protein>
    <submittedName>
        <fullName evidence="5">AraC family transcriptional regulator</fullName>
    </submittedName>
</protein>
<sequence>MAAAAMTFQPRMNNDIRGFSVIGDLHRRSWNGIVADVWSVDCAPSAGGRYISADPRLFVMLEARGGRNCNIRISPKDIGTVQDYSRQAISYVPAEMELWAEALDIEFARHLDVHFNVDHLGARLQQDLDARRLSTPRLMFSDPRLLGLAHLIAAECANPQPLHDLYGDGLAVALFIDLMQLAPPPPRRRGGLAGWQLRRATGHIEEHCLRNIRLGELAALAGLSPSHFSHAFKASTGMAPHQWQMQARIERAKTMLMKADLPLTGIAAETGFSDQAHFTRVFRKTVGTTPANWKKSRTD</sequence>
<dbReference type="InterPro" id="IPR009057">
    <property type="entry name" value="Homeodomain-like_sf"/>
</dbReference>
<dbReference type="EMBL" id="QGTR01000009">
    <property type="protein sequence ID" value="PWV95638.1"/>
    <property type="molecule type" value="Genomic_DNA"/>
</dbReference>
<dbReference type="AlphaFoldDB" id="A0A317PCJ5"/>
<dbReference type="Gene3D" id="1.10.10.60">
    <property type="entry name" value="Homeodomain-like"/>
    <property type="match status" value="2"/>
</dbReference>
<evidence type="ECO:0000256" key="1">
    <source>
        <dbReference type="ARBA" id="ARBA00023015"/>
    </source>
</evidence>
<dbReference type="PRINTS" id="PR00032">
    <property type="entry name" value="HTHARAC"/>
</dbReference>
<name>A0A317PCJ5_9HYPH</name>
<gene>
    <name evidence="5" type="ORF">DFR52_10933</name>
</gene>
<comment type="caution">
    <text evidence="5">The sequence shown here is derived from an EMBL/GenBank/DDBJ whole genome shotgun (WGS) entry which is preliminary data.</text>
</comment>
<keyword evidence="1" id="KW-0805">Transcription regulation</keyword>
<evidence type="ECO:0000259" key="4">
    <source>
        <dbReference type="PROSITE" id="PS01124"/>
    </source>
</evidence>
<dbReference type="InterPro" id="IPR018062">
    <property type="entry name" value="HTH_AraC-typ_CS"/>
</dbReference>
<keyword evidence="2" id="KW-0238">DNA-binding</keyword>
<dbReference type="GO" id="GO:0043565">
    <property type="term" value="F:sequence-specific DNA binding"/>
    <property type="evidence" value="ECO:0007669"/>
    <property type="project" value="InterPro"/>
</dbReference>
<dbReference type="InterPro" id="IPR050204">
    <property type="entry name" value="AraC_XylS_family_regulators"/>
</dbReference>
<evidence type="ECO:0000256" key="3">
    <source>
        <dbReference type="ARBA" id="ARBA00023163"/>
    </source>
</evidence>
<evidence type="ECO:0000256" key="2">
    <source>
        <dbReference type="ARBA" id="ARBA00023125"/>
    </source>
</evidence>
<dbReference type="SMART" id="SM00342">
    <property type="entry name" value="HTH_ARAC"/>
    <property type="match status" value="1"/>
</dbReference>
<dbReference type="GO" id="GO:0003700">
    <property type="term" value="F:DNA-binding transcription factor activity"/>
    <property type="evidence" value="ECO:0007669"/>
    <property type="project" value="InterPro"/>
</dbReference>
<accession>A0A317PCJ5</accession>
<organism evidence="5 6">
    <name type="scientific">Hoeflea marina</name>
    <dbReference type="NCBI Taxonomy" id="274592"/>
    <lineage>
        <taxon>Bacteria</taxon>
        <taxon>Pseudomonadati</taxon>
        <taxon>Pseudomonadota</taxon>
        <taxon>Alphaproteobacteria</taxon>
        <taxon>Hyphomicrobiales</taxon>
        <taxon>Rhizobiaceae</taxon>
        <taxon>Hoeflea</taxon>
    </lineage>
</organism>
<dbReference type="PROSITE" id="PS01124">
    <property type="entry name" value="HTH_ARAC_FAMILY_2"/>
    <property type="match status" value="1"/>
</dbReference>
<feature type="domain" description="HTH araC/xylS-type" evidence="4">
    <location>
        <begin position="198"/>
        <end position="296"/>
    </location>
</feature>
<evidence type="ECO:0000313" key="5">
    <source>
        <dbReference type="EMBL" id="PWV95638.1"/>
    </source>
</evidence>
<dbReference type="PANTHER" id="PTHR46796">
    <property type="entry name" value="HTH-TYPE TRANSCRIPTIONAL ACTIVATOR RHAS-RELATED"/>
    <property type="match status" value="1"/>
</dbReference>
<dbReference type="InterPro" id="IPR020449">
    <property type="entry name" value="Tscrpt_reg_AraC-type_HTH"/>
</dbReference>
<evidence type="ECO:0000313" key="6">
    <source>
        <dbReference type="Proteomes" id="UP000246352"/>
    </source>
</evidence>
<dbReference type="PROSITE" id="PS00041">
    <property type="entry name" value="HTH_ARAC_FAMILY_1"/>
    <property type="match status" value="1"/>
</dbReference>
<reference evidence="5 6" key="1">
    <citation type="submission" date="2018-05" db="EMBL/GenBank/DDBJ databases">
        <title>Genomic Encyclopedia of Type Strains, Phase IV (KMG-IV): sequencing the most valuable type-strain genomes for metagenomic binning, comparative biology and taxonomic classification.</title>
        <authorList>
            <person name="Goeker M."/>
        </authorList>
    </citation>
    <scope>NUCLEOTIDE SEQUENCE [LARGE SCALE GENOMIC DNA]</scope>
    <source>
        <strain evidence="5 6">DSM 16791</strain>
    </source>
</reference>
<dbReference type="Pfam" id="PF12833">
    <property type="entry name" value="HTH_18"/>
    <property type="match status" value="1"/>
</dbReference>
<dbReference type="SUPFAM" id="SSF46689">
    <property type="entry name" value="Homeodomain-like"/>
    <property type="match status" value="2"/>
</dbReference>
<dbReference type="PANTHER" id="PTHR46796:SF14">
    <property type="entry name" value="TRANSCRIPTIONAL REGULATORY PROTEIN"/>
    <property type="match status" value="1"/>
</dbReference>
<proteinExistence type="predicted"/>